<keyword evidence="1" id="KW-0812">Transmembrane</keyword>
<dbReference type="GeneID" id="18926776"/>
<dbReference type="VEuPathDB" id="FungiDB:MELLADRAFT_124481"/>
<evidence type="ECO:0000313" key="2">
    <source>
        <dbReference type="EMBL" id="EGG00955.1"/>
    </source>
</evidence>
<evidence type="ECO:0000256" key="1">
    <source>
        <dbReference type="SAM" id="Phobius"/>
    </source>
</evidence>
<dbReference type="KEGG" id="mlr:MELLADRAFT_124481"/>
<dbReference type="RefSeq" id="XP_007415803.1">
    <property type="nucleotide sequence ID" value="XM_007415741.1"/>
</dbReference>
<proteinExistence type="predicted"/>
<dbReference type="EMBL" id="GL883142">
    <property type="protein sequence ID" value="EGG00955.1"/>
    <property type="molecule type" value="Genomic_DNA"/>
</dbReference>
<dbReference type="AlphaFoldDB" id="F4S385"/>
<reference evidence="3" key="1">
    <citation type="journal article" date="2011" name="Proc. Natl. Acad. Sci. U.S.A.">
        <title>Obligate biotrophy features unraveled by the genomic analysis of rust fungi.</title>
        <authorList>
            <person name="Duplessis S."/>
            <person name="Cuomo C.A."/>
            <person name="Lin Y.-C."/>
            <person name="Aerts A."/>
            <person name="Tisserant E."/>
            <person name="Veneault-Fourrey C."/>
            <person name="Joly D.L."/>
            <person name="Hacquard S."/>
            <person name="Amselem J."/>
            <person name="Cantarel B.L."/>
            <person name="Chiu R."/>
            <person name="Coutinho P.M."/>
            <person name="Feau N."/>
            <person name="Field M."/>
            <person name="Frey P."/>
            <person name="Gelhaye E."/>
            <person name="Goldberg J."/>
            <person name="Grabherr M.G."/>
            <person name="Kodira C.D."/>
            <person name="Kohler A."/>
            <person name="Kuees U."/>
            <person name="Lindquist E.A."/>
            <person name="Lucas S.M."/>
            <person name="Mago R."/>
            <person name="Mauceli E."/>
            <person name="Morin E."/>
            <person name="Murat C."/>
            <person name="Pangilinan J.L."/>
            <person name="Park R."/>
            <person name="Pearson M."/>
            <person name="Quesneville H."/>
            <person name="Rouhier N."/>
            <person name="Sakthikumar S."/>
            <person name="Salamov A.A."/>
            <person name="Schmutz J."/>
            <person name="Selles B."/>
            <person name="Shapiro H."/>
            <person name="Tanguay P."/>
            <person name="Tuskan G.A."/>
            <person name="Henrissat B."/>
            <person name="Van de Peer Y."/>
            <person name="Rouze P."/>
            <person name="Ellis J.G."/>
            <person name="Dodds P.N."/>
            <person name="Schein J.E."/>
            <person name="Zhong S."/>
            <person name="Hamelin R.C."/>
            <person name="Grigoriev I.V."/>
            <person name="Szabo L.J."/>
            <person name="Martin F."/>
        </authorList>
    </citation>
    <scope>NUCLEOTIDE SEQUENCE [LARGE SCALE GENOMIC DNA]</scope>
    <source>
        <strain evidence="3">98AG31 / pathotype 3-4-7</strain>
    </source>
</reference>
<dbReference type="InParanoid" id="F4S385"/>
<name>F4S385_MELLP</name>
<keyword evidence="1" id="KW-0472">Membrane</keyword>
<gene>
    <name evidence="2" type="ORF">MELLADRAFT_124481</name>
</gene>
<feature type="transmembrane region" description="Helical" evidence="1">
    <location>
        <begin position="6"/>
        <end position="24"/>
    </location>
</feature>
<keyword evidence="1" id="KW-1133">Transmembrane helix</keyword>
<keyword evidence="3" id="KW-1185">Reference proteome</keyword>
<evidence type="ECO:0000313" key="3">
    <source>
        <dbReference type="Proteomes" id="UP000001072"/>
    </source>
</evidence>
<dbReference type="HOGENOM" id="CLU_183918_0_0_1"/>
<protein>
    <submittedName>
        <fullName evidence="2">Secreted protein</fullName>
    </submittedName>
</protein>
<sequence>MISQQYLKLLMVFFGLIAIITPIAKGSRPPKKIINNSTKIPKCGKVAAQCTKGKPWCSSGTPKCSNGGVLKNCASGVTC</sequence>
<dbReference type="Proteomes" id="UP000001072">
    <property type="component" value="Unassembled WGS sequence"/>
</dbReference>
<accession>F4S385</accession>
<organism evidence="3">
    <name type="scientific">Melampsora larici-populina (strain 98AG31 / pathotype 3-4-7)</name>
    <name type="common">Poplar leaf rust fungus</name>
    <dbReference type="NCBI Taxonomy" id="747676"/>
    <lineage>
        <taxon>Eukaryota</taxon>
        <taxon>Fungi</taxon>
        <taxon>Dikarya</taxon>
        <taxon>Basidiomycota</taxon>
        <taxon>Pucciniomycotina</taxon>
        <taxon>Pucciniomycetes</taxon>
        <taxon>Pucciniales</taxon>
        <taxon>Melampsoraceae</taxon>
        <taxon>Melampsora</taxon>
    </lineage>
</organism>